<keyword evidence="2" id="KW-0597">Phosphoprotein</keyword>
<dbReference type="InterPro" id="IPR000719">
    <property type="entry name" value="Prot_kinase_dom"/>
</dbReference>
<evidence type="ECO:0000256" key="7">
    <source>
        <dbReference type="ARBA" id="ARBA00022989"/>
    </source>
</evidence>
<keyword evidence="4 10" id="KW-0812">Transmembrane</keyword>
<protein>
    <recommendedName>
        <fullName evidence="12">Protein kinase domain-containing protein</fullName>
    </recommendedName>
</protein>
<feature type="domain" description="Protein kinase" evidence="12">
    <location>
        <begin position="328"/>
        <end position="649"/>
    </location>
</feature>
<accession>A0AAV7E0R8</accession>
<evidence type="ECO:0000313" key="13">
    <source>
        <dbReference type="EMBL" id="KAG9442019.1"/>
    </source>
</evidence>
<evidence type="ECO:0000256" key="10">
    <source>
        <dbReference type="SAM" id="Phobius"/>
    </source>
</evidence>
<keyword evidence="7 10" id="KW-1133">Transmembrane helix</keyword>
<feature type="chain" id="PRO_5043910934" description="Protein kinase domain-containing protein" evidence="11">
    <location>
        <begin position="24"/>
        <end position="665"/>
    </location>
</feature>
<name>A0AAV7E0R8_ARIFI</name>
<organism evidence="13 14">
    <name type="scientific">Aristolochia fimbriata</name>
    <name type="common">White veined hardy Dutchman's pipe vine</name>
    <dbReference type="NCBI Taxonomy" id="158543"/>
    <lineage>
        <taxon>Eukaryota</taxon>
        <taxon>Viridiplantae</taxon>
        <taxon>Streptophyta</taxon>
        <taxon>Embryophyta</taxon>
        <taxon>Tracheophyta</taxon>
        <taxon>Spermatophyta</taxon>
        <taxon>Magnoliopsida</taxon>
        <taxon>Magnoliidae</taxon>
        <taxon>Piperales</taxon>
        <taxon>Aristolochiaceae</taxon>
        <taxon>Aristolochia</taxon>
    </lineage>
</organism>
<feature type="compositionally biased region" description="Basic and acidic residues" evidence="9">
    <location>
        <begin position="280"/>
        <end position="290"/>
    </location>
</feature>
<comment type="caution">
    <text evidence="13">The sequence shown here is derived from an EMBL/GenBank/DDBJ whole genome shotgun (WGS) entry which is preliminary data.</text>
</comment>
<dbReference type="GO" id="GO:0016020">
    <property type="term" value="C:membrane"/>
    <property type="evidence" value="ECO:0007669"/>
    <property type="project" value="UniProtKB-SubCell"/>
</dbReference>
<keyword evidence="8 10" id="KW-0472">Membrane</keyword>
<evidence type="ECO:0000256" key="6">
    <source>
        <dbReference type="ARBA" id="ARBA00022737"/>
    </source>
</evidence>
<feature type="signal peptide" evidence="11">
    <location>
        <begin position="1"/>
        <end position="23"/>
    </location>
</feature>
<dbReference type="FunFam" id="3.80.10.10:FF:000722">
    <property type="entry name" value="Leucine-rich repeat receptor-like protein kinase"/>
    <property type="match status" value="1"/>
</dbReference>
<dbReference type="AlphaFoldDB" id="A0AAV7E0R8"/>
<dbReference type="InterPro" id="IPR032675">
    <property type="entry name" value="LRR_dom_sf"/>
</dbReference>
<reference evidence="13 14" key="1">
    <citation type="submission" date="2021-07" db="EMBL/GenBank/DDBJ databases">
        <title>The Aristolochia fimbriata genome: insights into angiosperm evolution, floral development and chemical biosynthesis.</title>
        <authorList>
            <person name="Jiao Y."/>
        </authorList>
    </citation>
    <scope>NUCLEOTIDE SEQUENCE [LARGE SCALE GENOMIC DNA]</scope>
    <source>
        <strain evidence="13">IBCAS-2021</strain>
        <tissue evidence="13">Leaf</tissue>
    </source>
</reference>
<evidence type="ECO:0000313" key="14">
    <source>
        <dbReference type="Proteomes" id="UP000825729"/>
    </source>
</evidence>
<dbReference type="Proteomes" id="UP000825729">
    <property type="component" value="Unassembled WGS sequence"/>
</dbReference>
<evidence type="ECO:0000256" key="1">
    <source>
        <dbReference type="ARBA" id="ARBA00004167"/>
    </source>
</evidence>
<dbReference type="Gene3D" id="3.30.200.20">
    <property type="entry name" value="Phosphorylase Kinase, domain 1"/>
    <property type="match status" value="1"/>
</dbReference>
<keyword evidence="5 11" id="KW-0732">Signal</keyword>
<dbReference type="PANTHER" id="PTHR48007">
    <property type="entry name" value="LEUCINE-RICH REPEAT RECEPTOR-LIKE PROTEIN KINASE PXC1"/>
    <property type="match status" value="1"/>
</dbReference>
<comment type="subcellular location">
    <subcellularLocation>
        <location evidence="1">Membrane</location>
        <topology evidence="1">Single-pass membrane protein</topology>
    </subcellularLocation>
</comment>
<keyword evidence="14" id="KW-1185">Reference proteome</keyword>
<dbReference type="PANTHER" id="PTHR48007:SF40">
    <property type="entry name" value="SERINE-THREONINE_TYROSINE-PROTEIN KINASE CATALYTIC DOMAIN-CONTAINING PROTEIN"/>
    <property type="match status" value="1"/>
</dbReference>
<dbReference type="Gene3D" id="1.10.510.10">
    <property type="entry name" value="Transferase(Phosphotransferase) domain 1"/>
    <property type="match status" value="1"/>
</dbReference>
<evidence type="ECO:0000256" key="8">
    <source>
        <dbReference type="ARBA" id="ARBA00023136"/>
    </source>
</evidence>
<gene>
    <name evidence="13" type="ORF">H6P81_017873</name>
</gene>
<keyword evidence="6" id="KW-0677">Repeat</keyword>
<dbReference type="Gene3D" id="3.80.10.10">
    <property type="entry name" value="Ribonuclease Inhibitor"/>
    <property type="match status" value="1"/>
</dbReference>
<dbReference type="GO" id="GO:0004672">
    <property type="term" value="F:protein kinase activity"/>
    <property type="evidence" value="ECO:0007669"/>
    <property type="project" value="InterPro"/>
</dbReference>
<evidence type="ECO:0000256" key="9">
    <source>
        <dbReference type="SAM" id="MobiDB-lite"/>
    </source>
</evidence>
<sequence length="665" mass="73544">MKLGGIIIIICYILCAIQLPAIASIGIDEFYSGEREGLIQLRESVTSTLNLHSVWTGPPCNDNSSNWVGIECFNSHVIHIVLDGVEMTGSLPPTFLQNITYLTIFSLRNNSLSGPLPNLTNLNHLQNVILSENTFSGSIPSEYIDLQSLTVLELEENHLTGEIPPFDQKSLVVFNVSHNQLDGSIPQTPALTQFPSSSYDHNFGLCGKPLTKPCPNIAPSVPGGVPVPPPASPAPSASANNKAPRIWSIVLIAVAALLVPFGLILLCLCYSRRYSRRKGAKAEDSRESSEKSIAGSSERRADPEIGRVEMEFFDKESPVVFDVEDLLRASAEQMGKGSLGSTYRVVLESGSVVTVKRLRDMNGGSKKEFLQQMHLIGKLKHENLVQMVSFYYSKEEKLVVYEYVPGRSLFELLHGYRGAGRVRLDWSARVSIVKDIAKGLAYLHQSLASSHKVPHANLKSSNVLVSRRQEEEGEYYCRAMLTDFGFQPLLLMNSSRKSSLSSSSSSSCSIEKLAMVRCPEVIASQQQRSGSKNMTKLICNHKVDVYCFGILLLEVLTGRIPPGAEFSPLILEQVPSSAHQSDYSEWVGEVVKQDEWSTDVLDLEILQFAKEAHGEMLELTQLAHRCTNTIPEQRPEMSQVVRRIEEITMEHSESNPTNPKAPESE</sequence>
<evidence type="ECO:0000256" key="3">
    <source>
        <dbReference type="ARBA" id="ARBA00022614"/>
    </source>
</evidence>
<dbReference type="PROSITE" id="PS50011">
    <property type="entry name" value="PROTEIN_KINASE_DOM"/>
    <property type="match status" value="1"/>
</dbReference>
<evidence type="ECO:0000259" key="12">
    <source>
        <dbReference type="PROSITE" id="PS50011"/>
    </source>
</evidence>
<feature type="region of interest" description="Disordered" evidence="9">
    <location>
        <begin position="279"/>
        <end position="301"/>
    </location>
</feature>
<dbReference type="InterPro" id="IPR046959">
    <property type="entry name" value="PRK1-6/SRF4-like"/>
</dbReference>
<dbReference type="Pfam" id="PF00069">
    <property type="entry name" value="Pkinase"/>
    <property type="match status" value="1"/>
</dbReference>
<dbReference type="GO" id="GO:0005524">
    <property type="term" value="F:ATP binding"/>
    <property type="evidence" value="ECO:0007669"/>
    <property type="project" value="InterPro"/>
</dbReference>
<proteinExistence type="predicted"/>
<evidence type="ECO:0000256" key="5">
    <source>
        <dbReference type="ARBA" id="ARBA00022729"/>
    </source>
</evidence>
<evidence type="ECO:0000256" key="11">
    <source>
        <dbReference type="SAM" id="SignalP"/>
    </source>
</evidence>
<dbReference type="InterPro" id="IPR011009">
    <property type="entry name" value="Kinase-like_dom_sf"/>
</dbReference>
<feature type="transmembrane region" description="Helical" evidence="10">
    <location>
        <begin position="246"/>
        <end position="271"/>
    </location>
</feature>
<dbReference type="SUPFAM" id="SSF56112">
    <property type="entry name" value="Protein kinase-like (PK-like)"/>
    <property type="match status" value="1"/>
</dbReference>
<keyword evidence="3" id="KW-0433">Leucine-rich repeat</keyword>
<dbReference type="EMBL" id="JAINDJ010000007">
    <property type="protein sequence ID" value="KAG9442019.1"/>
    <property type="molecule type" value="Genomic_DNA"/>
</dbReference>
<evidence type="ECO:0000256" key="4">
    <source>
        <dbReference type="ARBA" id="ARBA00022692"/>
    </source>
</evidence>
<dbReference type="SUPFAM" id="SSF52058">
    <property type="entry name" value="L domain-like"/>
    <property type="match status" value="1"/>
</dbReference>
<evidence type="ECO:0000256" key="2">
    <source>
        <dbReference type="ARBA" id="ARBA00022553"/>
    </source>
</evidence>